<evidence type="ECO:0000313" key="2">
    <source>
        <dbReference type="EMBL" id="NJC68809.1"/>
    </source>
</evidence>
<feature type="compositionally biased region" description="Basic and acidic residues" evidence="1">
    <location>
        <begin position="133"/>
        <end position="149"/>
    </location>
</feature>
<name>A0ABX0XUB6_9ACTN</name>
<feature type="region of interest" description="Disordered" evidence="1">
    <location>
        <begin position="104"/>
        <end position="149"/>
    </location>
</feature>
<organism evidence="2 3">
    <name type="scientific">Planosporangium thailandense</name>
    <dbReference type="NCBI Taxonomy" id="765197"/>
    <lineage>
        <taxon>Bacteria</taxon>
        <taxon>Bacillati</taxon>
        <taxon>Actinomycetota</taxon>
        <taxon>Actinomycetes</taxon>
        <taxon>Micromonosporales</taxon>
        <taxon>Micromonosporaceae</taxon>
        <taxon>Planosporangium</taxon>
    </lineage>
</organism>
<evidence type="ECO:0000313" key="3">
    <source>
        <dbReference type="Proteomes" id="UP000722989"/>
    </source>
</evidence>
<comment type="caution">
    <text evidence="2">The sequence shown here is derived from an EMBL/GenBank/DDBJ whole genome shotgun (WGS) entry which is preliminary data.</text>
</comment>
<dbReference type="RefSeq" id="WP_167923700.1">
    <property type="nucleotide sequence ID" value="NZ_JAATVY010000002.1"/>
</dbReference>
<dbReference type="SUPFAM" id="SSF82607">
    <property type="entry name" value="YbaB-like"/>
    <property type="match status" value="1"/>
</dbReference>
<dbReference type="Pfam" id="PF02575">
    <property type="entry name" value="YbaB_DNA_bd"/>
    <property type="match status" value="1"/>
</dbReference>
<dbReference type="InterPro" id="IPR004401">
    <property type="entry name" value="YbaB/EbfC"/>
</dbReference>
<evidence type="ECO:0000256" key="1">
    <source>
        <dbReference type="SAM" id="MobiDB-lite"/>
    </source>
</evidence>
<sequence length="149" mass="15925">MAMPFNAAGEDADAWVDTWAASVSARAQAARELSERVSMLSVSASSRDGAVEVTVAGSGVMTDLRLDERVRNWPADRIAAQVMAVMRRAQGSLAGRVAEIAEETVGADSETGRAVVDGFARRFPLPPDDGDDRDDRDGGDGRRHGDDHR</sequence>
<protein>
    <submittedName>
        <fullName evidence="2">YbaB/EbfC family nucleoid-associated protein</fullName>
    </submittedName>
</protein>
<dbReference type="InterPro" id="IPR036894">
    <property type="entry name" value="YbaB-like_sf"/>
</dbReference>
<dbReference type="Gene3D" id="3.30.1310.10">
    <property type="entry name" value="Nucleoid-associated protein YbaB-like domain"/>
    <property type="match status" value="1"/>
</dbReference>
<dbReference type="Proteomes" id="UP000722989">
    <property type="component" value="Unassembled WGS sequence"/>
</dbReference>
<dbReference type="EMBL" id="JAATVY010000002">
    <property type="protein sequence ID" value="NJC68809.1"/>
    <property type="molecule type" value="Genomic_DNA"/>
</dbReference>
<keyword evidence="3" id="KW-1185">Reference proteome</keyword>
<reference evidence="2 3" key="1">
    <citation type="submission" date="2020-03" db="EMBL/GenBank/DDBJ databases">
        <title>WGS of the type strain of Planosporangium spp.</title>
        <authorList>
            <person name="Thawai C."/>
        </authorList>
    </citation>
    <scope>NUCLEOTIDE SEQUENCE [LARGE SCALE GENOMIC DNA]</scope>
    <source>
        <strain evidence="2 3">TBRC 5610</strain>
    </source>
</reference>
<gene>
    <name evidence="2" type="ORF">HC031_03570</name>
</gene>
<accession>A0ABX0XUB6</accession>
<proteinExistence type="predicted"/>